<evidence type="ECO:0008006" key="8">
    <source>
        <dbReference type="Google" id="ProtNLM"/>
    </source>
</evidence>
<feature type="region of interest" description="Disordered" evidence="3">
    <location>
        <begin position="481"/>
        <end position="504"/>
    </location>
</feature>
<feature type="compositionally biased region" description="Basic residues" evidence="3">
    <location>
        <begin position="106"/>
        <end position="115"/>
    </location>
</feature>
<accession>A0A9N9XGY7</accession>
<dbReference type="GO" id="GO:0048487">
    <property type="term" value="F:beta-tubulin binding"/>
    <property type="evidence" value="ECO:0007669"/>
    <property type="project" value="TreeGrafter"/>
</dbReference>
<feature type="domain" description="CASC1 C-terminal" evidence="4">
    <location>
        <begin position="666"/>
        <end position="864"/>
    </location>
</feature>
<dbReference type="GO" id="GO:0005930">
    <property type="term" value="C:axoneme"/>
    <property type="evidence" value="ECO:0007669"/>
    <property type="project" value="TreeGrafter"/>
</dbReference>
<dbReference type="OrthoDB" id="297923at2759"/>
<dbReference type="InterPro" id="IPR022110">
    <property type="entry name" value="CASC1_C"/>
</dbReference>
<feature type="compositionally biased region" description="Polar residues" evidence="3">
    <location>
        <begin position="49"/>
        <end position="59"/>
    </location>
</feature>
<protein>
    <recommendedName>
        <fullName evidence="8">Axonemal 84 kDa protein</fullName>
    </recommendedName>
</protein>
<dbReference type="PANTHER" id="PTHR20929">
    <property type="entry name" value="LUNG ADENOMA SUSCEPTIBILITY 1-RELATED"/>
    <property type="match status" value="1"/>
</dbReference>
<evidence type="ECO:0000313" key="6">
    <source>
        <dbReference type="EMBL" id="CAG9853529.1"/>
    </source>
</evidence>
<dbReference type="InterPro" id="IPR023247">
    <property type="entry name" value="IC97/Dnai7-like"/>
</dbReference>
<evidence type="ECO:0000259" key="4">
    <source>
        <dbReference type="Pfam" id="PF12366"/>
    </source>
</evidence>
<keyword evidence="7" id="KW-1185">Reference proteome</keyword>
<dbReference type="GO" id="GO:0008017">
    <property type="term" value="F:microtubule binding"/>
    <property type="evidence" value="ECO:0007669"/>
    <property type="project" value="TreeGrafter"/>
</dbReference>
<feature type="coiled-coil region" evidence="2">
    <location>
        <begin position="208"/>
        <end position="235"/>
    </location>
</feature>
<feature type="domain" description="IC97/Casc1 N-terminal" evidence="5">
    <location>
        <begin position="196"/>
        <end position="391"/>
    </location>
</feature>
<dbReference type="EMBL" id="OU900094">
    <property type="protein sequence ID" value="CAG9853529.1"/>
    <property type="molecule type" value="Genomic_DNA"/>
</dbReference>
<dbReference type="PANTHER" id="PTHR20929:SF11">
    <property type="entry name" value="DYNEIN AXONEMAL INTERMEDIATE CHAIN 7"/>
    <property type="match status" value="1"/>
</dbReference>
<evidence type="ECO:0000256" key="3">
    <source>
        <dbReference type="SAM" id="MobiDB-lite"/>
    </source>
</evidence>
<dbReference type="AlphaFoldDB" id="A0A9N9XGY7"/>
<dbReference type="PRINTS" id="PR02043">
    <property type="entry name" value="CANCERSCCP1"/>
</dbReference>
<sequence length="922" mass="107495">MDDADDGAPSLSASAKKSKSVKSVVNFDLDDKPKKSKSSIGRLDKRRSGMQSTLEIKTTSSRHLKGKKKAQEVNVIEELIQEDPSATEIEESSSEESSSEEEKEKVHKKKSKKSKGAVSEDALIRKSKKDAKVVKLKVEKEEGPTSEEDLLAEFAKTSKAARPLPPIPDFNTLLEEVMIKESMKPGVKKDTLEKLRAQHEIEIRHKIDAEIQRRADELERKTERERREQIDANLRDDQLLKSNLFIQEVYDFFQESFTQEKALNEWLAFLNCRKLPNPAFCRDMTTYLRMWEESLKAITIPEAVVKTQEVIELIGELEDVIDLSVEEEKIHMPNWVWIRQLFRDQQKLSLDVATYTLMKNVDVNMTRINMSTATYDYIEDNISICVWLLTQNPIPLTNPRRPPRPRIIINFEKLDDFKVTLPYVLDCHHKAVRVMYLKYDHLSDTCQTSKLPPMPPSQKCDLLTTFRKEWRMKLMYKYEHRDRKPPPDPDDPEFANYAPEPEEFGSDDEIPFVPYKALVPTPTEYVSIIEGHKHAKERKALLAEIITDSNFLNLRKFRILGGVFTVHYLHQPPQPTTYATMTSIFTTRLFIPQELEYVDFFAPYQSPDFYISIDLNAFKAPDPEVLEEYYRQQDALDKLIFISLLIPQHVIFLEIPKVYVWMEEEHHWSNKYIHYTSYDAEEKTISFRSQIFGTFGLAISRYNNLPYTWWNIQPYPDTSIEIKLAAQVLYLEFIIKDGLICMSLLEKSPNVYALQNFVGEFMKFHTLKKILKEGGIDIFPDFDSYFYHEASCEKHWPTEEHLYNNMAAIGGYFNFTWSKWNMTTTPREIVFQMREFIPTKKKHPNLCLAHVSPEKSTYLKCTEEDEEFSSEPMEGIKFSADLINLMKNTVSMFIKSQIEAYPKLNVHVLSQFLLSTRLLSFS</sequence>
<reference evidence="6" key="1">
    <citation type="submission" date="2022-01" db="EMBL/GenBank/DDBJ databases">
        <authorList>
            <person name="King R."/>
        </authorList>
    </citation>
    <scope>NUCLEOTIDE SEQUENCE</scope>
</reference>
<proteinExistence type="inferred from homology"/>
<dbReference type="InterPro" id="IPR031826">
    <property type="entry name" value="IC97/Casc1_N"/>
</dbReference>
<evidence type="ECO:0000256" key="2">
    <source>
        <dbReference type="SAM" id="Coils"/>
    </source>
</evidence>
<evidence type="ECO:0000259" key="5">
    <source>
        <dbReference type="Pfam" id="PF15927"/>
    </source>
</evidence>
<comment type="similarity">
    <text evidence="1">Belongs to the DNAI7 family.</text>
</comment>
<organism evidence="6 7">
    <name type="scientific">Phyllotreta striolata</name>
    <name type="common">Striped flea beetle</name>
    <name type="synonym">Crioceris striolata</name>
    <dbReference type="NCBI Taxonomy" id="444603"/>
    <lineage>
        <taxon>Eukaryota</taxon>
        <taxon>Metazoa</taxon>
        <taxon>Ecdysozoa</taxon>
        <taxon>Arthropoda</taxon>
        <taxon>Hexapoda</taxon>
        <taxon>Insecta</taxon>
        <taxon>Pterygota</taxon>
        <taxon>Neoptera</taxon>
        <taxon>Endopterygota</taxon>
        <taxon>Coleoptera</taxon>
        <taxon>Polyphaga</taxon>
        <taxon>Cucujiformia</taxon>
        <taxon>Chrysomeloidea</taxon>
        <taxon>Chrysomelidae</taxon>
        <taxon>Galerucinae</taxon>
        <taxon>Alticini</taxon>
        <taxon>Phyllotreta</taxon>
    </lineage>
</organism>
<dbReference type="Pfam" id="PF12366">
    <property type="entry name" value="Casc1_C"/>
    <property type="match status" value="1"/>
</dbReference>
<dbReference type="Pfam" id="PF15927">
    <property type="entry name" value="Casc1_N"/>
    <property type="match status" value="1"/>
</dbReference>
<dbReference type="Proteomes" id="UP001153712">
    <property type="component" value="Chromosome 1"/>
</dbReference>
<name>A0A9N9XGY7_PHYSR</name>
<feature type="compositionally biased region" description="Acidic residues" evidence="3">
    <location>
        <begin position="88"/>
        <end position="99"/>
    </location>
</feature>
<keyword evidence="2" id="KW-0175">Coiled coil</keyword>
<feature type="region of interest" description="Disordered" evidence="3">
    <location>
        <begin position="1"/>
        <end position="124"/>
    </location>
</feature>
<evidence type="ECO:0000256" key="1">
    <source>
        <dbReference type="ARBA" id="ARBA00024332"/>
    </source>
</evidence>
<gene>
    <name evidence="6" type="ORF">PHYEVI_LOCUS7</name>
</gene>
<evidence type="ECO:0000313" key="7">
    <source>
        <dbReference type="Proteomes" id="UP001153712"/>
    </source>
</evidence>